<proteinExistence type="predicted"/>
<dbReference type="Proteomes" id="UP000191285">
    <property type="component" value="Unassembled WGS sequence"/>
</dbReference>
<reference evidence="3" key="1">
    <citation type="journal article" date="2017" name="Nat. Microbiol.">
        <title>Global analysis of biosynthetic gene clusters reveals vast potential of secondary metabolite production in Penicillium species.</title>
        <authorList>
            <person name="Nielsen J.C."/>
            <person name="Grijseels S."/>
            <person name="Prigent S."/>
            <person name="Ji B."/>
            <person name="Dainat J."/>
            <person name="Nielsen K.F."/>
            <person name="Frisvad J.C."/>
            <person name="Workman M."/>
            <person name="Nielsen J."/>
        </authorList>
    </citation>
    <scope>NUCLEOTIDE SEQUENCE [LARGE SCALE GENOMIC DNA]</scope>
    <source>
        <strain evidence="3">IBT 24891</strain>
    </source>
</reference>
<gene>
    <name evidence="2" type="ORF">PENSTE_c001G05356</name>
</gene>
<evidence type="ECO:0000256" key="1">
    <source>
        <dbReference type="SAM" id="Phobius"/>
    </source>
</evidence>
<keyword evidence="3" id="KW-1185">Reference proteome</keyword>
<sequence>MDPFYKFISHQYRVWDDCRLLESDWIEVSEVWIHEESQKIISRQRCVAYNDIDTWLTHTTEEINGLKYSAILRLVWVKFEHVEKAKHISPRVLDKLIKEFRIELANEWNSTCFAGTAKFLDPGYPGTGFEPSYSYSICNHPKLTIAWSHTLTTGLTQGIYFSGTDQIPELHGLFQSLTSIAKHPMMFSLMFGISLSGLVDKELKAIKETIRAVEVRTRFHSWASRTESPAQGDNLTLSAGTTGAKTRLANLSRRSTVLHELCKFIRENVHTEYRGSHSAEILSRLSSTIQSIEEYTQVLEKRILLQEADIQFFQQRTEAQSMVLSNLMANDQSKTSTNLANAMQQDSLSIKTLSLVTMCFLPGTFVATLFSVPLLNWNQSQPDNTENTGKTVDSRFWIYWAFTIPLTLVTFGFWSLWTLILKSRTKRSLMEDSISHYKEL</sequence>
<evidence type="ECO:0000313" key="3">
    <source>
        <dbReference type="Proteomes" id="UP000191285"/>
    </source>
</evidence>
<protein>
    <submittedName>
        <fullName evidence="2">Uncharacterized protein</fullName>
    </submittedName>
</protein>
<feature type="transmembrane region" description="Helical" evidence="1">
    <location>
        <begin position="397"/>
        <end position="420"/>
    </location>
</feature>
<organism evidence="2 3">
    <name type="scientific">Penicillium steckii</name>
    <dbReference type="NCBI Taxonomy" id="303698"/>
    <lineage>
        <taxon>Eukaryota</taxon>
        <taxon>Fungi</taxon>
        <taxon>Dikarya</taxon>
        <taxon>Ascomycota</taxon>
        <taxon>Pezizomycotina</taxon>
        <taxon>Eurotiomycetes</taxon>
        <taxon>Eurotiomycetidae</taxon>
        <taxon>Eurotiales</taxon>
        <taxon>Aspergillaceae</taxon>
        <taxon>Penicillium</taxon>
    </lineage>
</organism>
<name>A0A1V6TZB5_9EURO</name>
<dbReference type="AlphaFoldDB" id="A0A1V6TZB5"/>
<dbReference type="STRING" id="303698.A0A1V6TZB5"/>
<feature type="transmembrane region" description="Helical" evidence="1">
    <location>
        <begin position="353"/>
        <end position="377"/>
    </location>
</feature>
<keyword evidence="1" id="KW-1133">Transmembrane helix</keyword>
<dbReference type="OrthoDB" id="4495831at2759"/>
<evidence type="ECO:0000313" key="2">
    <source>
        <dbReference type="EMBL" id="OQE31677.1"/>
    </source>
</evidence>
<comment type="caution">
    <text evidence="2">The sequence shown here is derived from an EMBL/GenBank/DDBJ whole genome shotgun (WGS) entry which is preliminary data.</text>
</comment>
<dbReference type="EMBL" id="MLKD01000001">
    <property type="protein sequence ID" value="OQE31677.1"/>
    <property type="molecule type" value="Genomic_DNA"/>
</dbReference>
<accession>A0A1V6TZB5</accession>
<dbReference type="Gene3D" id="1.20.58.340">
    <property type="entry name" value="Magnesium transport protein CorA, transmembrane region"/>
    <property type="match status" value="1"/>
</dbReference>
<keyword evidence="1" id="KW-0812">Transmembrane</keyword>
<keyword evidence="1" id="KW-0472">Membrane</keyword>